<gene>
    <name evidence="2" type="ORF">AUJ73_04625</name>
</gene>
<accession>A0A1J4TMA6</accession>
<proteinExistence type="predicted"/>
<dbReference type="STRING" id="1805209.AUJ73_04625"/>
<name>A0A1J4TMA6_9BACT</name>
<organism evidence="2 3">
    <name type="scientific">Candidatus Gottesmanbacteria bacterium CG1_02_37_22</name>
    <dbReference type="NCBI Taxonomy" id="1805209"/>
    <lineage>
        <taxon>Bacteria</taxon>
        <taxon>Candidatus Gottesmaniibacteriota</taxon>
    </lineage>
</organism>
<dbReference type="Proteomes" id="UP000183120">
    <property type="component" value="Unassembled WGS sequence"/>
</dbReference>
<sequence>MKNLTKIIRKLSFVSILLFIIFVCSPLARAQDMNSSNFKIQSGNFNMTSGNKSSTNFKLSDVVGQTAAGVFASKGYIINAGFLNSAAGQIFSFSVSPTTVDFGALTANSPMEKSIQITIKNGDVPGYLVKANENQPLSTTAGAEIPDLACIEDTICTIIKAGKWTGNTTYGFGYRMSGRTVPQDYSNASYFRPFPASRRNELSAVIMETKARKVTDQAEMKLRLNVSPQQPVGQYRNVLTFSALAGI</sequence>
<dbReference type="EMBL" id="MNUY01000074">
    <property type="protein sequence ID" value="OIO12946.1"/>
    <property type="molecule type" value="Genomic_DNA"/>
</dbReference>
<reference evidence="2 3" key="1">
    <citation type="journal article" date="2016" name="Environ. Microbiol.">
        <title>Genomic resolution of a cold subsurface aquifer community provides metabolic insights for novel microbes adapted to high CO concentrations.</title>
        <authorList>
            <person name="Probst A.J."/>
            <person name="Castelle C.J."/>
            <person name="Singh A."/>
            <person name="Brown C.T."/>
            <person name="Anantharaman K."/>
            <person name="Sharon I."/>
            <person name="Hug L.A."/>
            <person name="Burstein D."/>
            <person name="Emerson J.B."/>
            <person name="Thomas B.C."/>
            <person name="Banfield J.F."/>
        </authorList>
    </citation>
    <scope>NUCLEOTIDE SEQUENCE [LARGE SCALE GENOMIC DNA]</scope>
    <source>
        <strain evidence="2">CG1_02_37_22</strain>
    </source>
</reference>
<feature type="chain" id="PRO_5012249981" evidence="1">
    <location>
        <begin position="31"/>
        <end position="247"/>
    </location>
</feature>
<evidence type="ECO:0000313" key="3">
    <source>
        <dbReference type="Proteomes" id="UP000183120"/>
    </source>
</evidence>
<keyword evidence="1" id="KW-0732">Signal</keyword>
<dbReference type="AlphaFoldDB" id="A0A1J4TMA6"/>
<evidence type="ECO:0000313" key="2">
    <source>
        <dbReference type="EMBL" id="OIO12946.1"/>
    </source>
</evidence>
<evidence type="ECO:0000256" key="1">
    <source>
        <dbReference type="SAM" id="SignalP"/>
    </source>
</evidence>
<protein>
    <submittedName>
        <fullName evidence="2">Uncharacterized protein</fullName>
    </submittedName>
</protein>
<feature type="signal peptide" evidence="1">
    <location>
        <begin position="1"/>
        <end position="30"/>
    </location>
</feature>
<comment type="caution">
    <text evidence="2">The sequence shown here is derived from an EMBL/GenBank/DDBJ whole genome shotgun (WGS) entry which is preliminary data.</text>
</comment>